<dbReference type="HAMAP" id="MF_01082">
    <property type="entry name" value="TruD"/>
    <property type="match status" value="1"/>
</dbReference>
<evidence type="ECO:0000256" key="4">
    <source>
        <dbReference type="HAMAP-Rule" id="MF_01082"/>
    </source>
</evidence>
<comment type="similarity">
    <text evidence="1 4">Belongs to the pseudouridine synthase TruD family.</text>
</comment>
<dbReference type="InterPro" id="IPR011760">
    <property type="entry name" value="PsdUridine_synth_TruD_insert"/>
</dbReference>
<evidence type="ECO:0000256" key="1">
    <source>
        <dbReference type="ARBA" id="ARBA00007953"/>
    </source>
</evidence>
<keyword evidence="7" id="KW-1185">Reference proteome</keyword>
<comment type="caution">
    <text evidence="6">The sequence shown here is derived from an EMBL/GenBank/DDBJ whole genome shotgun (WGS) entry which is preliminary data.</text>
</comment>
<dbReference type="GO" id="GO:0160150">
    <property type="term" value="F:tRNA pseudouridine(13) synthase activity"/>
    <property type="evidence" value="ECO:0007669"/>
    <property type="project" value="UniProtKB-EC"/>
</dbReference>
<comment type="function">
    <text evidence="4">Responsible for synthesis of pseudouridine from uracil-13 in transfer RNAs.</text>
</comment>
<dbReference type="InterPro" id="IPR020119">
    <property type="entry name" value="PsdUridine_synth_TruD_CS"/>
</dbReference>
<evidence type="ECO:0000313" key="6">
    <source>
        <dbReference type="EMBL" id="MBC9131091.1"/>
    </source>
</evidence>
<dbReference type="EMBL" id="JABURY010000016">
    <property type="protein sequence ID" value="MBC9131091.1"/>
    <property type="molecule type" value="Genomic_DNA"/>
</dbReference>
<evidence type="ECO:0000259" key="5">
    <source>
        <dbReference type="PROSITE" id="PS50984"/>
    </source>
</evidence>
<dbReference type="Gene3D" id="3.30.2340.10">
    <property type="entry name" value="TruD, insertion domain"/>
    <property type="match status" value="1"/>
</dbReference>
<organism evidence="6 7">
    <name type="scientific">Frischella japonica</name>
    <dbReference type="NCBI Taxonomy" id="2741544"/>
    <lineage>
        <taxon>Bacteria</taxon>
        <taxon>Pseudomonadati</taxon>
        <taxon>Pseudomonadota</taxon>
        <taxon>Gammaproteobacteria</taxon>
        <taxon>Orbales</taxon>
        <taxon>Orbaceae</taxon>
        <taxon>Frischella</taxon>
    </lineage>
</organism>
<protein>
    <recommendedName>
        <fullName evidence="4">tRNA pseudouridine synthase D</fullName>
        <ecNumber evidence="4">5.4.99.27</ecNumber>
    </recommendedName>
    <alternativeName>
        <fullName evidence="4">tRNA pseudouridine(13) synthase</fullName>
    </alternativeName>
    <alternativeName>
        <fullName evidence="4">tRNA pseudouridylate synthase D</fullName>
    </alternativeName>
    <alternativeName>
        <fullName evidence="4">tRNA-uridine isomerase D</fullName>
    </alternativeName>
</protein>
<dbReference type="CDD" id="cd02575">
    <property type="entry name" value="PseudoU_synth_EcTruD"/>
    <property type="match status" value="1"/>
</dbReference>
<dbReference type="PANTHER" id="PTHR47811:SF1">
    <property type="entry name" value="TRNA PSEUDOURIDINE SYNTHASE D"/>
    <property type="match status" value="1"/>
</dbReference>
<dbReference type="PROSITE" id="PS50984">
    <property type="entry name" value="TRUD"/>
    <property type="match status" value="1"/>
</dbReference>
<sequence>MVDKLEHLNYLNGKPQVTGVYKQCNQDFIVKEDLGYELDGEGEHVFVEIRKEDCNTLFVAEQLAKYANISTKLVGYAGLKDRNAVTTQYFGLHIPGKLTPDFFQFQIAGCDVLSVTRHKKKLRIGGLKGNFFSLRLKEISDKYALEERLQTVQKCGVPNYFGEQRFGRDDHNLTQATLWANNEIVVKDRKKRSFYLSAARSAIFNGLVSQRIKSDIFNTVLNGDVLQLAERGSWFLATVAELECLQQRVNSGELNITAPMLGDKQLNTADEALAFETTYITQHWSPLLPLFKKERLETLRRAIILRPKNLEWQWLDDTTITIDFWLPAGCYATSVLRELIA</sequence>
<dbReference type="InterPro" id="IPR001656">
    <property type="entry name" value="PsdUridine_synth_TruD"/>
</dbReference>
<dbReference type="InterPro" id="IPR050170">
    <property type="entry name" value="TruD_pseudoU_synthase"/>
</dbReference>
<dbReference type="NCBIfam" id="NF002155">
    <property type="entry name" value="PRK00984.1-4"/>
    <property type="match status" value="1"/>
</dbReference>
<proteinExistence type="inferred from homology"/>
<keyword evidence="3 4" id="KW-0413">Isomerase</keyword>
<reference evidence="6 7" key="1">
    <citation type="submission" date="2020-06" db="EMBL/GenBank/DDBJ databases">
        <title>Frischella cerana isolated from Apis cerana gut homogenate.</title>
        <authorList>
            <person name="Wolter L.A."/>
            <person name="Suenami S."/>
            <person name="Miyazaki R."/>
        </authorList>
    </citation>
    <scope>NUCLEOTIDE SEQUENCE [LARGE SCALE GENOMIC DNA]</scope>
    <source>
        <strain evidence="6 7">Ac13</strain>
    </source>
</reference>
<evidence type="ECO:0000256" key="3">
    <source>
        <dbReference type="ARBA" id="ARBA00023235"/>
    </source>
</evidence>
<dbReference type="Gene3D" id="3.30.2350.20">
    <property type="entry name" value="TruD, catalytic domain"/>
    <property type="match status" value="1"/>
</dbReference>
<dbReference type="RefSeq" id="WP_187755535.1">
    <property type="nucleotide sequence ID" value="NZ_JABURY010000016.1"/>
</dbReference>
<keyword evidence="2 4" id="KW-0819">tRNA processing</keyword>
<dbReference type="InterPro" id="IPR043165">
    <property type="entry name" value="TruD_insert_sf"/>
</dbReference>
<dbReference type="PROSITE" id="PS01268">
    <property type="entry name" value="UPF0024"/>
    <property type="match status" value="1"/>
</dbReference>
<comment type="catalytic activity">
    <reaction evidence="4">
        <text>uridine(13) in tRNA = pseudouridine(13) in tRNA</text>
        <dbReference type="Rhea" id="RHEA:42540"/>
        <dbReference type="Rhea" id="RHEA-COMP:10105"/>
        <dbReference type="Rhea" id="RHEA-COMP:10106"/>
        <dbReference type="ChEBI" id="CHEBI:65314"/>
        <dbReference type="ChEBI" id="CHEBI:65315"/>
        <dbReference type="EC" id="5.4.99.27"/>
    </reaction>
</comment>
<feature type="active site" description="Nucleophile" evidence="4">
    <location>
        <position position="81"/>
    </location>
</feature>
<evidence type="ECO:0000256" key="2">
    <source>
        <dbReference type="ARBA" id="ARBA00022694"/>
    </source>
</evidence>
<dbReference type="NCBIfam" id="TIGR00094">
    <property type="entry name" value="tRNA_TruD_broad"/>
    <property type="match status" value="1"/>
</dbReference>
<dbReference type="InterPro" id="IPR042214">
    <property type="entry name" value="TruD_catalytic"/>
</dbReference>
<dbReference type="InterPro" id="IPR020103">
    <property type="entry name" value="PsdUridine_synth_cat_dom_sf"/>
</dbReference>
<evidence type="ECO:0000313" key="7">
    <source>
        <dbReference type="Proteomes" id="UP000651208"/>
    </source>
</evidence>
<feature type="domain" description="TRUD" evidence="5">
    <location>
        <begin position="156"/>
        <end position="305"/>
    </location>
</feature>
<dbReference type="Proteomes" id="UP000651208">
    <property type="component" value="Unassembled WGS sequence"/>
</dbReference>
<dbReference type="SUPFAM" id="SSF55120">
    <property type="entry name" value="Pseudouridine synthase"/>
    <property type="match status" value="1"/>
</dbReference>
<dbReference type="Pfam" id="PF01142">
    <property type="entry name" value="TruD"/>
    <property type="match status" value="2"/>
</dbReference>
<gene>
    <name evidence="4 6" type="primary">truD</name>
    <name evidence="6" type="ORF">FcAc13_07180</name>
</gene>
<dbReference type="EC" id="5.4.99.27" evidence="4"/>
<name>A0ABR7QXY9_9GAMM</name>
<dbReference type="PANTHER" id="PTHR47811">
    <property type="entry name" value="TRNA PSEUDOURIDINE SYNTHASE D"/>
    <property type="match status" value="1"/>
</dbReference>
<accession>A0ABR7QXY9</accession>